<dbReference type="InterPro" id="IPR049179">
    <property type="entry name" value="T2SSK_SAM-like_2nd"/>
</dbReference>
<feature type="region of interest" description="Disordered" evidence="1">
    <location>
        <begin position="232"/>
        <end position="252"/>
    </location>
</feature>
<feature type="transmembrane region" description="Helical" evidence="2">
    <location>
        <begin position="82"/>
        <end position="101"/>
    </location>
</feature>
<keyword evidence="2" id="KW-0812">Transmembrane</keyword>
<dbReference type="PANTHER" id="PTHR21180:SF32">
    <property type="entry name" value="ENDONUCLEASE_EXONUCLEASE_PHOSPHATASE FAMILY DOMAIN-CONTAINING PROTEIN 1"/>
    <property type="match status" value="1"/>
</dbReference>
<dbReference type="Pfam" id="PF03934">
    <property type="entry name" value="T2SSK"/>
    <property type="match status" value="1"/>
</dbReference>
<proteinExistence type="predicted"/>
<evidence type="ECO:0000256" key="2">
    <source>
        <dbReference type="SAM" id="Phobius"/>
    </source>
</evidence>
<evidence type="ECO:0000313" key="5">
    <source>
        <dbReference type="Proteomes" id="UP001595912"/>
    </source>
</evidence>
<dbReference type="GO" id="GO:0003677">
    <property type="term" value="F:DNA binding"/>
    <property type="evidence" value="ECO:0007669"/>
    <property type="project" value="UniProtKB-KW"/>
</dbReference>
<dbReference type="InterPro" id="IPR010994">
    <property type="entry name" value="RuvA_2-like"/>
</dbReference>
<name>A0ABV9W1R6_9ACTN</name>
<keyword evidence="2" id="KW-1133">Transmembrane helix</keyword>
<dbReference type="RefSeq" id="WP_380117444.1">
    <property type="nucleotide sequence ID" value="NZ_JBHSIU010000028.1"/>
</dbReference>
<dbReference type="SUPFAM" id="SSF47781">
    <property type="entry name" value="RuvA domain 2-like"/>
    <property type="match status" value="1"/>
</dbReference>
<comment type="caution">
    <text evidence="4">The sequence shown here is derived from an EMBL/GenBank/DDBJ whole genome shotgun (WGS) entry which is preliminary data.</text>
</comment>
<dbReference type="PROSITE" id="PS51257">
    <property type="entry name" value="PROKAR_LIPOPROTEIN"/>
    <property type="match status" value="1"/>
</dbReference>
<evidence type="ECO:0000259" key="3">
    <source>
        <dbReference type="Pfam" id="PF03934"/>
    </source>
</evidence>
<feature type="transmembrane region" description="Helical" evidence="2">
    <location>
        <begin position="52"/>
        <end position="70"/>
    </location>
</feature>
<evidence type="ECO:0000256" key="1">
    <source>
        <dbReference type="SAM" id="MobiDB-lite"/>
    </source>
</evidence>
<keyword evidence="5" id="KW-1185">Reference proteome</keyword>
<feature type="domain" description="T2SS protein K second SAM-like" evidence="3">
    <location>
        <begin position="173"/>
        <end position="224"/>
    </location>
</feature>
<dbReference type="InterPro" id="IPR051675">
    <property type="entry name" value="Endo/Exo/Phosphatase_dom_1"/>
</dbReference>
<feature type="transmembrane region" description="Helical" evidence="2">
    <location>
        <begin position="23"/>
        <end position="45"/>
    </location>
</feature>
<gene>
    <name evidence="4" type="ORF">ACFPIJ_24130</name>
</gene>
<dbReference type="Proteomes" id="UP001595912">
    <property type="component" value="Unassembled WGS sequence"/>
</dbReference>
<keyword evidence="4" id="KW-0238">DNA-binding</keyword>
<reference evidence="5" key="1">
    <citation type="journal article" date="2019" name="Int. J. Syst. Evol. Microbiol.">
        <title>The Global Catalogue of Microorganisms (GCM) 10K type strain sequencing project: providing services to taxonomists for standard genome sequencing and annotation.</title>
        <authorList>
            <consortium name="The Broad Institute Genomics Platform"/>
            <consortium name="The Broad Institute Genome Sequencing Center for Infectious Disease"/>
            <person name="Wu L."/>
            <person name="Ma J."/>
        </authorList>
    </citation>
    <scope>NUCLEOTIDE SEQUENCE [LARGE SCALE GENOMIC DNA]</scope>
    <source>
        <strain evidence="5">CGMCC 4.7152</strain>
    </source>
</reference>
<sequence length="252" mass="26986">MLTAPDRPPNPGAQLSWRVLHSWWLLLPILGSGCLGGIGFIYIGLRARRPSWWIPGIGYLLLGCGSFTIFGQVSTTSAASDWAFGVVFAGWIAGIVHACLINSSWLQWQAHHVPWYAQPTAPPPTWPAATPFAPSAFAPPAFAPPAFPPTSVPLPPTMQVQPGTYYAPAPPVVDVNTATAEELARLLPGFDLDRAHQLVAERQARSGFTSVDEFAFAAGLAPHQFAPLRTQMTCSPPTPPTGHAPQGRVLDV</sequence>
<evidence type="ECO:0000313" key="4">
    <source>
        <dbReference type="EMBL" id="MFC5000916.1"/>
    </source>
</evidence>
<dbReference type="PANTHER" id="PTHR21180">
    <property type="entry name" value="ENDONUCLEASE/EXONUCLEASE/PHOSPHATASE FAMILY DOMAIN-CONTAINING PROTEIN 1"/>
    <property type="match status" value="1"/>
</dbReference>
<dbReference type="EMBL" id="JBHSIU010000028">
    <property type="protein sequence ID" value="MFC5000916.1"/>
    <property type="molecule type" value="Genomic_DNA"/>
</dbReference>
<organism evidence="4 5">
    <name type="scientific">Dactylosporangium cerinum</name>
    <dbReference type="NCBI Taxonomy" id="1434730"/>
    <lineage>
        <taxon>Bacteria</taxon>
        <taxon>Bacillati</taxon>
        <taxon>Actinomycetota</taxon>
        <taxon>Actinomycetes</taxon>
        <taxon>Micromonosporales</taxon>
        <taxon>Micromonosporaceae</taxon>
        <taxon>Dactylosporangium</taxon>
    </lineage>
</organism>
<protein>
    <submittedName>
        <fullName evidence="4">ComEA family DNA-binding protein</fullName>
    </submittedName>
</protein>
<dbReference type="Gene3D" id="1.10.150.320">
    <property type="entry name" value="Photosystem II 12 kDa extrinsic protein"/>
    <property type="match status" value="1"/>
</dbReference>
<keyword evidence="2" id="KW-0472">Membrane</keyword>
<accession>A0ABV9W1R6</accession>